<keyword evidence="4" id="KW-0967">Endosome</keyword>
<dbReference type="GO" id="GO:0006623">
    <property type="term" value="P:protein targeting to vacuole"/>
    <property type="evidence" value="ECO:0007669"/>
    <property type="project" value="TreeGrafter"/>
</dbReference>
<evidence type="ECO:0000256" key="5">
    <source>
        <dbReference type="ARBA" id="ARBA00022927"/>
    </source>
</evidence>
<evidence type="ECO:0000256" key="7">
    <source>
        <dbReference type="PROSITE-ProRule" id="PRU00646"/>
    </source>
</evidence>
<feature type="region of interest" description="Disordered" evidence="8">
    <location>
        <begin position="119"/>
        <end position="144"/>
    </location>
</feature>
<keyword evidence="3 7" id="KW-0813">Transport</keyword>
<sequence>MISNIFNGENENAIKRKRQIDTLKIFNDNVVELREDTEYQVEFNAGEKRMAIIVSLSPEFPLEKPVLRVSPPVHHPWCNEYSEITSAPGLLNFTVHSDLGRVVQAIIREFCKYPPQLQDDMMSTPSLPRSDLQGRRSPSYNLQRYSDRPSTSYNSFYNSSYPQFLSPNENSSYTYNFANTCLAEGQQFGTSSHHTTTAAPVQSIQYMTSTYTDTPCVYLNCGKPISSISIEFPELHNLSNEELKKLGEEEDSLDNYLEEQSRLKDLNLAIDAAIDYVEKVTTGNLTKEIELKTLQEEVISQVQSVSVLKARYDSLINQYNKLSEVFIPDHIKECLKSAADESHEKSEKIAEDFLNRKIDVERFLSTYIKCRKLGQARRTKEEKLAHQLNELKRAGY</sequence>
<organism evidence="10">
    <name type="scientific">Fopius arisanus</name>
    <dbReference type="NCBI Taxonomy" id="64838"/>
    <lineage>
        <taxon>Eukaryota</taxon>
        <taxon>Metazoa</taxon>
        <taxon>Ecdysozoa</taxon>
        <taxon>Arthropoda</taxon>
        <taxon>Hexapoda</taxon>
        <taxon>Insecta</taxon>
        <taxon>Pterygota</taxon>
        <taxon>Neoptera</taxon>
        <taxon>Endopterygota</taxon>
        <taxon>Hymenoptera</taxon>
        <taxon>Apocrita</taxon>
        <taxon>Ichneumonoidea</taxon>
        <taxon>Braconidae</taxon>
        <taxon>Opiinae</taxon>
        <taxon>Fopius</taxon>
    </lineage>
</organism>
<evidence type="ECO:0000313" key="11">
    <source>
        <dbReference type="Proteomes" id="UP000694866"/>
    </source>
</evidence>
<dbReference type="PANTHER" id="PTHR13678">
    <property type="entry name" value="VACUOLAR PROTEIN SORTING-ASSOCIATED PROTEIN 37"/>
    <property type="match status" value="1"/>
</dbReference>
<dbReference type="GO" id="GO:0031902">
    <property type="term" value="C:late endosome membrane"/>
    <property type="evidence" value="ECO:0007669"/>
    <property type="project" value="UniProtKB-SubCell"/>
</dbReference>
<evidence type="ECO:0000259" key="9">
    <source>
        <dbReference type="PROSITE" id="PS51314"/>
    </source>
</evidence>
<feature type="domain" description="VPS37 C-terminal" evidence="9">
    <location>
        <begin position="309"/>
        <end position="396"/>
    </location>
</feature>
<dbReference type="PROSITE" id="PS51314">
    <property type="entry name" value="VPS37_C"/>
    <property type="match status" value="1"/>
</dbReference>
<dbReference type="EMBL" id="GBYB01004730">
    <property type="protein sequence ID" value="JAG74497.1"/>
    <property type="molecule type" value="Transcribed_RNA"/>
</dbReference>
<dbReference type="Proteomes" id="UP000694866">
    <property type="component" value="Unplaced"/>
</dbReference>
<dbReference type="AlphaFoldDB" id="A0A0C9R9C8"/>
<keyword evidence="11" id="KW-1185">Reference proteome</keyword>
<evidence type="ECO:0000256" key="6">
    <source>
        <dbReference type="ARBA" id="ARBA00025010"/>
    </source>
</evidence>
<evidence type="ECO:0000313" key="12">
    <source>
        <dbReference type="RefSeq" id="XP_011297524.1"/>
    </source>
</evidence>
<protein>
    <submittedName>
        <fullName evidence="10">VPS37A_3 protein</fullName>
    </submittedName>
    <submittedName>
        <fullName evidence="12">Vacuolar protein sorting-associated protein 37A isoform X2</fullName>
    </submittedName>
</protein>
<dbReference type="GO" id="GO:0000813">
    <property type="term" value="C:ESCRT I complex"/>
    <property type="evidence" value="ECO:0007669"/>
    <property type="project" value="UniProtKB-ARBA"/>
</dbReference>
<dbReference type="GeneID" id="105263179"/>
<evidence type="ECO:0000256" key="4">
    <source>
        <dbReference type="ARBA" id="ARBA00022753"/>
    </source>
</evidence>
<dbReference type="InterPro" id="IPR009851">
    <property type="entry name" value="Mod_r"/>
</dbReference>
<dbReference type="GO" id="GO:0043162">
    <property type="term" value="P:ubiquitin-dependent protein catabolic process via the multivesicular body sorting pathway"/>
    <property type="evidence" value="ECO:0007669"/>
    <property type="project" value="TreeGrafter"/>
</dbReference>
<evidence type="ECO:0000256" key="2">
    <source>
        <dbReference type="ARBA" id="ARBA00007617"/>
    </source>
</evidence>
<keyword evidence="5 7" id="KW-0653">Protein transport</keyword>
<name>A0A0C9R9C8_9HYME</name>
<dbReference type="PANTHER" id="PTHR13678:SF25">
    <property type="entry name" value="EG:115C2.5 PROTEIN"/>
    <property type="match status" value="1"/>
</dbReference>
<accession>A0A0C9R9C8</accession>
<accession>A0A9R1TV29</accession>
<gene>
    <name evidence="10" type="primary">VPS37A_3</name>
    <name evidence="12" type="synonym">Vsp37A</name>
    <name evidence="10" type="ORF">g.48474</name>
</gene>
<dbReference type="GO" id="GO:0006612">
    <property type="term" value="P:protein targeting to membrane"/>
    <property type="evidence" value="ECO:0007669"/>
    <property type="project" value="TreeGrafter"/>
</dbReference>
<evidence type="ECO:0000256" key="8">
    <source>
        <dbReference type="SAM" id="MobiDB-lite"/>
    </source>
</evidence>
<evidence type="ECO:0000313" key="10">
    <source>
        <dbReference type="EMBL" id="JAG74497.1"/>
    </source>
</evidence>
<comment type="similarity">
    <text evidence="2">Belongs to the VPS37 family.</text>
</comment>
<comment type="subcellular location">
    <subcellularLocation>
        <location evidence="1">Late endosome membrane</location>
        <topology evidence="1">Peripheral membrane protein</topology>
    </subcellularLocation>
</comment>
<reference evidence="10" key="1">
    <citation type="submission" date="2015-01" db="EMBL/GenBank/DDBJ databases">
        <title>Transcriptome Assembly of Fopius arisanus.</title>
        <authorList>
            <person name="Geib S."/>
        </authorList>
    </citation>
    <scope>NUCLEOTIDE SEQUENCE</scope>
</reference>
<evidence type="ECO:0000256" key="3">
    <source>
        <dbReference type="ARBA" id="ARBA00022448"/>
    </source>
</evidence>
<dbReference type="CTD" id="31006"/>
<evidence type="ECO:0000256" key="1">
    <source>
        <dbReference type="ARBA" id="ARBA00004633"/>
    </source>
</evidence>
<comment type="function">
    <text evidence="6">Component of the ESCRT-I complex, a regulator of vesicular trafficking process. Required for the sorting of endocytic ubiquitinated cargos into multivesicular bodies. May be involved in cell growth and differentiation.</text>
</comment>
<proteinExistence type="inferred from homology"/>
<reference evidence="12" key="2">
    <citation type="submission" date="2025-04" db="UniProtKB">
        <authorList>
            <consortium name="RefSeq"/>
        </authorList>
    </citation>
    <scope>IDENTIFICATION</scope>
    <source>
        <strain evidence="12">USDA-PBARC FA_bdor</strain>
        <tissue evidence="12">Whole organism</tissue>
    </source>
</reference>
<dbReference type="RefSeq" id="XP_011297524.1">
    <property type="nucleotide sequence ID" value="XM_011299222.1"/>
</dbReference>
<dbReference type="Pfam" id="PF07200">
    <property type="entry name" value="Mod_r"/>
    <property type="match status" value="1"/>
</dbReference>